<sequence>MKILSVFASVYFLLCIISVGYSRKYCEYCSSTRRARVDCDRKKKDFEVCDDTQVCGRVDAWVNGASAITTWKKHLKQGYIERHYSA</sequence>
<feature type="chain" id="PRO_5047044299" evidence="1">
    <location>
        <begin position="23"/>
        <end position="86"/>
    </location>
</feature>
<evidence type="ECO:0000313" key="3">
    <source>
        <dbReference type="Proteomes" id="UP001159427"/>
    </source>
</evidence>
<comment type="caution">
    <text evidence="2">The sequence shown here is derived from an EMBL/GenBank/DDBJ whole genome shotgun (WGS) entry which is preliminary data.</text>
</comment>
<feature type="non-terminal residue" evidence="2">
    <location>
        <position position="86"/>
    </location>
</feature>
<feature type="signal peptide" evidence="1">
    <location>
        <begin position="1"/>
        <end position="22"/>
    </location>
</feature>
<accession>A0ABN8MI35</accession>
<dbReference type="EMBL" id="CALNXI010000553">
    <property type="protein sequence ID" value="CAH3029117.1"/>
    <property type="molecule type" value="Genomic_DNA"/>
</dbReference>
<keyword evidence="1" id="KW-0732">Signal</keyword>
<reference evidence="2 3" key="1">
    <citation type="submission" date="2022-05" db="EMBL/GenBank/DDBJ databases">
        <authorList>
            <consortium name="Genoscope - CEA"/>
            <person name="William W."/>
        </authorList>
    </citation>
    <scope>NUCLEOTIDE SEQUENCE [LARGE SCALE GENOMIC DNA]</scope>
</reference>
<evidence type="ECO:0000313" key="2">
    <source>
        <dbReference type="EMBL" id="CAH3029117.1"/>
    </source>
</evidence>
<evidence type="ECO:0000256" key="1">
    <source>
        <dbReference type="SAM" id="SignalP"/>
    </source>
</evidence>
<organism evidence="2 3">
    <name type="scientific">Porites evermanni</name>
    <dbReference type="NCBI Taxonomy" id="104178"/>
    <lineage>
        <taxon>Eukaryota</taxon>
        <taxon>Metazoa</taxon>
        <taxon>Cnidaria</taxon>
        <taxon>Anthozoa</taxon>
        <taxon>Hexacorallia</taxon>
        <taxon>Scleractinia</taxon>
        <taxon>Fungiina</taxon>
        <taxon>Poritidae</taxon>
        <taxon>Porites</taxon>
    </lineage>
</organism>
<keyword evidence="3" id="KW-1185">Reference proteome</keyword>
<protein>
    <submittedName>
        <fullName evidence="2">Uncharacterized protein</fullName>
    </submittedName>
</protein>
<dbReference type="Proteomes" id="UP001159427">
    <property type="component" value="Unassembled WGS sequence"/>
</dbReference>
<gene>
    <name evidence="2" type="ORF">PEVE_00035579</name>
</gene>
<proteinExistence type="predicted"/>
<name>A0ABN8MI35_9CNID</name>